<dbReference type="GO" id="GO:0050525">
    <property type="term" value="F:cutinase activity"/>
    <property type="evidence" value="ECO:0007669"/>
    <property type="project" value="UniProtKB-UniRule"/>
</dbReference>
<proteinExistence type="inferred from homology"/>
<evidence type="ECO:0000256" key="7">
    <source>
        <dbReference type="ARBA" id="ARBA00022801"/>
    </source>
</evidence>
<dbReference type="InterPro" id="IPR011150">
    <property type="entry name" value="Cutinase_monf"/>
</dbReference>
<comment type="similarity">
    <text evidence="2 12">Belongs to the cutinase family.</text>
</comment>
<dbReference type="OMA" id="LTICHTG"/>
<dbReference type="Pfam" id="PF01083">
    <property type="entry name" value="Cutinase"/>
    <property type="match status" value="1"/>
</dbReference>
<dbReference type="EMBL" id="LUKN01002980">
    <property type="protein sequence ID" value="OAQ98201.1"/>
    <property type="molecule type" value="Genomic_DNA"/>
</dbReference>
<feature type="disulfide bond" evidence="11">
    <location>
        <begin position="183"/>
        <end position="190"/>
    </location>
</feature>
<dbReference type="SUPFAM" id="SSF53474">
    <property type="entry name" value="alpha/beta-Hydrolases"/>
    <property type="match status" value="1"/>
</dbReference>
<evidence type="ECO:0000256" key="8">
    <source>
        <dbReference type="ARBA" id="ARBA00023157"/>
    </source>
</evidence>
<dbReference type="AlphaFoldDB" id="A0A179I8H6"/>
<accession>A0A179I8H6</accession>
<dbReference type="InterPro" id="IPR043580">
    <property type="entry name" value="CUTINASE_1"/>
</dbReference>
<sequence length="218" mass="22548">MQPLSLLLTALFGTAALAVPTSFDHQYSELAERGVDINNFINAILNYFPGQMALRDACSIIGKGETLLGKAFKLLPDSNSNGSSGGKSLNVQGVAYPASIDGYLSADKAAGLTMAQIVRDTRAACPSTKIVISGYSQGGFAVHNAADALGGDMSQVSAAVIFGDPLSHTPVANIDASRVHVVCHAGDDICNQGAIILPQHLTYAIDAVSSAAWLASKI</sequence>
<evidence type="ECO:0000256" key="9">
    <source>
        <dbReference type="ARBA" id="ARBA00034045"/>
    </source>
</evidence>
<dbReference type="PRINTS" id="PR00129">
    <property type="entry name" value="CUTINASE"/>
</dbReference>
<evidence type="ECO:0000256" key="10">
    <source>
        <dbReference type="PIRSR" id="PIRSR611150-1"/>
    </source>
</evidence>
<comment type="caution">
    <text evidence="13">The sequence shown here is derived from an EMBL/GenBank/DDBJ whole genome shotgun (WGS) entry which is preliminary data.</text>
</comment>
<dbReference type="InterPro" id="IPR000675">
    <property type="entry name" value="Cutinase/axe"/>
</dbReference>
<keyword evidence="7 12" id="KW-0378">Hydrolase</keyword>
<organism evidence="13 14">
    <name type="scientific">Cordyceps confragosa</name>
    <name type="common">Lecanicillium lecanii</name>
    <dbReference type="NCBI Taxonomy" id="2714763"/>
    <lineage>
        <taxon>Eukaryota</taxon>
        <taxon>Fungi</taxon>
        <taxon>Dikarya</taxon>
        <taxon>Ascomycota</taxon>
        <taxon>Pezizomycotina</taxon>
        <taxon>Sordariomycetes</taxon>
        <taxon>Hypocreomycetidae</taxon>
        <taxon>Hypocreales</taxon>
        <taxon>Cordycipitaceae</taxon>
        <taxon>Akanthomyces</taxon>
    </lineage>
</organism>
<keyword evidence="14" id="KW-1185">Reference proteome</keyword>
<evidence type="ECO:0000256" key="11">
    <source>
        <dbReference type="PIRSR" id="PIRSR611150-2"/>
    </source>
</evidence>
<keyword evidence="4 12" id="KW-0719">Serine esterase</keyword>
<protein>
    <recommendedName>
        <fullName evidence="3 12">Cutinase</fullName>
        <ecNumber evidence="3 12">3.1.1.74</ecNumber>
    </recommendedName>
</protein>
<evidence type="ECO:0000313" key="13">
    <source>
        <dbReference type="EMBL" id="OAQ98201.1"/>
    </source>
</evidence>
<evidence type="ECO:0000256" key="6">
    <source>
        <dbReference type="ARBA" id="ARBA00022729"/>
    </source>
</evidence>
<comment type="function">
    <text evidence="12">Catalyzes the hydrolysis of complex carboxylic polyesters found in the cell wall of plants. Degrades cutin, a macromolecule that forms the structure of the plant cuticle.</text>
</comment>
<dbReference type="Proteomes" id="UP000243081">
    <property type="component" value="Unassembled WGS sequence"/>
</dbReference>
<evidence type="ECO:0000256" key="2">
    <source>
        <dbReference type="ARBA" id="ARBA00007534"/>
    </source>
</evidence>
<evidence type="ECO:0000256" key="3">
    <source>
        <dbReference type="ARBA" id="ARBA00013095"/>
    </source>
</evidence>
<comment type="subcellular location">
    <subcellularLocation>
        <location evidence="1 12">Secreted</location>
    </subcellularLocation>
</comment>
<keyword evidence="5 12" id="KW-0964">Secreted</keyword>
<dbReference type="InterPro" id="IPR029058">
    <property type="entry name" value="AB_hydrolase_fold"/>
</dbReference>
<evidence type="ECO:0000256" key="1">
    <source>
        <dbReference type="ARBA" id="ARBA00004613"/>
    </source>
</evidence>
<evidence type="ECO:0000313" key="14">
    <source>
        <dbReference type="Proteomes" id="UP000243081"/>
    </source>
</evidence>
<gene>
    <name evidence="13" type="ORF">LLEC1_02298</name>
</gene>
<dbReference type="PANTHER" id="PTHR48250:SF1">
    <property type="entry name" value="CUTINASE"/>
    <property type="match status" value="1"/>
</dbReference>
<dbReference type="PANTHER" id="PTHR48250">
    <property type="entry name" value="CUTINASE 2-RELATED"/>
    <property type="match status" value="1"/>
</dbReference>
<reference evidence="13 14" key="1">
    <citation type="submission" date="2016-03" db="EMBL/GenBank/DDBJ databases">
        <title>Fine-scale spatial genetic structure of a fungal parasite of coffee scale insects.</title>
        <authorList>
            <person name="Jackson D."/>
            <person name="Zemenick K.A."/>
            <person name="Malloure B."/>
            <person name="Quandt C.A."/>
            <person name="James T.Y."/>
        </authorList>
    </citation>
    <scope>NUCLEOTIDE SEQUENCE [LARGE SCALE GENOMIC DNA]</scope>
    <source>
        <strain evidence="13 14">UM487</strain>
    </source>
</reference>
<dbReference type="OrthoDB" id="3225429at2759"/>
<comment type="catalytic activity">
    <reaction evidence="9 12">
        <text>cutin + H2O = cutin monomers.</text>
        <dbReference type="EC" id="3.1.1.74"/>
    </reaction>
</comment>
<keyword evidence="6 12" id="KW-0732">Signal</keyword>
<feature type="chain" id="PRO_5007950298" description="Cutinase" evidence="12">
    <location>
        <begin position="19"/>
        <end position="218"/>
    </location>
</feature>
<feature type="active site" evidence="10">
    <location>
        <position position="187"/>
    </location>
</feature>
<keyword evidence="8 11" id="KW-1015">Disulfide bond</keyword>
<dbReference type="SMART" id="SM01110">
    <property type="entry name" value="Cutinase"/>
    <property type="match status" value="1"/>
</dbReference>
<feature type="signal peptide" evidence="12">
    <location>
        <begin position="1"/>
        <end position="18"/>
    </location>
</feature>
<feature type="active site" description="Nucleophile" evidence="10">
    <location>
        <position position="136"/>
    </location>
</feature>
<dbReference type="GO" id="GO:0016052">
    <property type="term" value="P:carbohydrate catabolic process"/>
    <property type="evidence" value="ECO:0007669"/>
    <property type="project" value="TreeGrafter"/>
</dbReference>
<dbReference type="EC" id="3.1.1.74" evidence="3 12"/>
<evidence type="ECO:0000256" key="12">
    <source>
        <dbReference type="RuleBase" id="RU361263"/>
    </source>
</evidence>
<dbReference type="PROSITE" id="PS00155">
    <property type="entry name" value="CUTINASE_1"/>
    <property type="match status" value="1"/>
</dbReference>
<evidence type="ECO:0000256" key="5">
    <source>
        <dbReference type="ARBA" id="ARBA00022525"/>
    </source>
</evidence>
<dbReference type="GO" id="GO:0005576">
    <property type="term" value="C:extracellular region"/>
    <property type="evidence" value="ECO:0007669"/>
    <property type="project" value="UniProtKB-SubCell"/>
</dbReference>
<feature type="active site" description="Proton donor/acceptor" evidence="10">
    <location>
        <position position="200"/>
    </location>
</feature>
<name>A0A179I8H6_CORDF</name>
<evidence type="ECO:0000256" key="4">
    <source>
        <dbReference type="ARBA" id="ARBA00022487"/>
    </source>
</evidence>
<dbReference type="Gene3D" id="3.40.50.1820">
    <property type="entry name" value="alpha/beta hydrolase"/>
    <property type="match status" value="1"/>
</dbReference>